<dbReference type="AlphaFoldDB" id="A0A0F9G0L3"/>
<protein>
    <submittedName>
        <fullName evidence="1">Uncharacterized protein</fullName>
    </submittedName>
</protein>
<accession>A0A0F9G0L3</accession>
<sequence length="92" mass="10540">FERHLERKIIVPKYNVLMGALGMAILVRDYYLDHPTETLFRGLDVGDIEFKTSAFLCGDCANNCTIVQVKMPQDENKVIARWGSRCGKWSVF</sequence>
<evidence type="ECO:0000313" key="1">
    <source>
        <dbReference type="EMBL" id="KKL92138.1"/>
    </source>
</evidence>
<dbReference type="PANTHER" id="PTHR32329">
    <property type="entry name" value="BIFUNCTIONAL PROTEIN [INCLUDES 2-HYDROXYACYL-COA DEHYDRATASE (N-TER) AND ITS ACTIVATOR DOMAIN (C_TERM)-RELATED"/>
    <property type="match status" value="1"/>
</dbReference>
<reference evidence="1" key="1">
    <citation type="journal article" date="2015" name="Nature">
        <title>Complex archaea that bridge the gap between prokaryotes and eukaryotes.</title>
        <authorList>
            <person name="Spang A."/>
            <person name="Saw J.H."/>
            <person name="Jorgensen S.L."/>
            <person name="Zaremba-Niedzwiedzka K."/>
            <person name="Martijn J."/>
            <person name="Lind A.E."/>
            <person name="van Eijk R."/>
            <person name="Schleper C."/>
            <person name="Guy L."/>
            <person name="Ettema T.J."/>
        </authorList>
    </citation>
    <scope>NUCLEOTIDE SEQUENCE</scope>
</reference>
<comment type="caution">
    <text evidence="1">The sequence shown here is derived from an EMBL/GenBank/DDBJ whole genome shotgun (WGS) entry which is preliminary data.</text>
</comment>
<dbReference type="InterPro" id="IPR051805">
    <property type="entry name" value="Dehydratase_Activator_Redct"/>
</dbReference>
<dbReference type="EMBL" id="LAZR01019546">
    <property type="protein sequence ID" value="KKL92138.1"/>
    <property type="molecule type" value="Genomic_DNA"/>
</dbReference>
<proteinExistence type="predicted"/>
<gene>
    <name evidence="1" type="ORF">LCGC14_1887700</name>
</gene>
<dbReference type="PANTHER" id="PTHR32329:SF7">
    <property type="entry name" value="ACTIVATOR OF 2-HYDROXYACYL-COA-HYDRATASE"/>
    <property type="match status" value="1"/>
</dbReference>
<name>A0A0F9G0L3_9ZZZZ</name>
<organism evidence="1">
    <name type="scientific">marine sediment metagenome</name>
    <dbReference type="NCBI Taxonomy" id="412755"/>
    <lineage>
        <taxon>unclassified sequences</taxon>
        <taxon>metagenomes</taxon>
        <taxon>ecological metagenomes</taxon>
    </lineage>
</organism>
<feature type="non-terminal residue" evidence="1">
    <location>
        <position position="1"/>
    </location>
</feature>